<keyword evidence="7" id="KW-1185">Reference proteome</keyword>
<dbReference type="PANTHER" id="PTHR21256:SF14">
    <property type="entry name" value="HISTIDINOL DEHYDROGENASE"/>
    <property type="match status" value="1"/>
</dbReference>
<feature type="non-terminal residue" evidence="6">
    <location>
        <position position="1"/>
    </location>
</feature>
<sequence>ATLTDIESRGDAAVRDLNEKFDGSSPTEFRLSESEIDALMNQVSARDMDDIKSAQEQVRKFAEAQRDSMLDIEVEALPGVIPGHRKTPVQSPGRYLSGGKSPVVASAHMSPLTASVAGVPRIVAATTPFKSEPSPAVIAAMEIGGAYQIYVLGGIQAIGAMALGTEMIKPVDMIV</sequence>
<evidence type="ECO:0000256" key="2">
    <source>
        <dbReference type="ARBA" id="ARBA00022723"/>
    </source>
</evidence>
<accession>A0ABP0MZK0</accession>
<keyword evidence="2" id="KW-0479">Metal-binding</keyword>
<dbReference type="PANTHER" id="PTHR21256">
    <property type="entry name" value="HISTIDINOL DEHYDROGENASE HDH"/>
    <property type="match status" value="1"/>
</dbReference>
<dbReference type="SUPFAM" id="SSF53720">
    <property type="entry name" value="ALDH-like"/>
    <property type="match status" value="1"/>
</dbReference>
<feature type="non-terminal residue" evidence="6">
    <location>
        <position position="175"/>
    </location>
</feature>
<dbReference type="InterPro" id="IPR012131">
    <property type="entry name" value="Hstdl_DH"/>
</dbReference>
<dbReference type="EMBL" id="CAXAMM010025422">
    <property type="protein sequence ID" value="CAK9056923.1"/>
    <property type="molecule type" value="Genomic_DNA"/>
</dbReference>
<evidence type="ECO:0000313" key="7">
    <source>
        <dbReference type="Proteomes" id="UP001642464"/>
    </source>
</evidence>
<reference evidence="6 7" key="1">
    <citation type="submission" date="2024-02" db="EMBL/GenBank/DDBJ databases">
        <authorList>
            <person name="Chen Y."/>
            <person name="Shah S."/>
            <person name="Dougan E. K."/>
            <person name="Thang M."/>
            <person name="Chan C."/>
        </authorList>
    </citation>
    <scope>NUCLEOTIDE SEQUENCE [LARGE SCALE GENOMIC DNA]</scope>
</reference>
<dbReference type="Pfam" id="PF00815">
    <property type="entry name" value="Histidinol_dh"/>
    <property type="match status" value="1"/>
</dbReference>
<evidence type="ECO:0000256" key="3">
    <source>
        <dbReference type="ARBA" id="ARBA00022833"/>
    </source>
</evidence>
<protein>
    <submittedName>
        <fullName evidence="6">Histidinol dehydrogenase homolog 1</fullName>
    </submittedName>
</protein>
<comment type="cofactor">
    <cofactor evidence="1">
        <name>Zn(2+)</name>
        <dbReference type="ChEBI" id="CHEBI:29105"/>
    </cofactor>
</comment>
<dbReference type="InterPro" id="IPR016161">
    <property type="entry name" value="Ald_DH/histidinol_DH"/>
</dbReference>
<organism evidence="6 7">
    <name type="scientific">Durusdinium trenchii</name>
    <dbReference type="NCBI Taxonomy" id="1381693"/>
    <lineage>
        <taxon>Eukaryota</taxon>
        <taxon>Sar</taxon>
        <taxon>Alveolata</taxon>
        <taxon>Dinophyceae</taxon>
        <taxon>Suessiales</taxon>
        <taxon>Symbiodiniaceae</taxon>
        <taxon>Durusdinium</taxon>
    </lineage>
</organism>
<comment type="caution">
    <text evidence="6">The sequence shown here is derived from an EMBL/GenBank/DDBJ whole genome shotgun (WGS) entry which is preliminary data.</text>
</comment>
<dbReference type="Proteomes" id="UP001642464">
    <property type="component" value="Unassembled WGS sequence"/>
</dbReference>
<name>A0ABP0MZK0_9DINO</name>
<evidence type="ECO:0000256" key="1">
    <source>
        <dbReference type="ARBA" id="ARBA00001947"/>
    </source>
</evidence>
<comment type="similarity">
    <text evidence="5">Belongs to the histidinol dehydrogenase family.</text>
</comment>
<evidence type="ECO:0000256" key="4">
    <source>
        <dbReference type="ARBA" id="ARBA00023002"/>
    </source>
</evidence>
<evidence type="ECO:0000256" key="5">
    <source>
        <dbReference type="RuleBase" id="RU004175"/>
    </source>
</evidence>
<dbReference type="PRINTS" id="PR00083">
    <property type="entry name" value="HOLDHDRGNASE"/>
</dbReference>
<keyword evidence="3" id="KW-0862">Zinc</keyword>
<keyword evidence="4" id="KW-0560">Oxidoreductase</keyword>
<evidence type="ECO:0000313" key="6">
    <source>
        <dbReference type="EMBL" id="CAK9056923.1"/>
    </source>
</evidence>
<dbReference type="Gene3D" id="3.40.50.1980">
    <property type="entry name" value="Nitrogenase molybdenum iron protein domain"/>
    <property type="match status" value="1"/>
</dbReference>
<gene>
    <name evidence="6" type="ORF">SCF082_LOCUS30612</name>
</gene>
<proteinExistence type="inferred from homology"/>